<keyword evidence="2" id="KW-1185">Reference proteome</keyword>
<evidence type="ECO:0000313" key="2">
    <source>
        <dbReference type="Proteomes" id="UP001642484"/>
    </source>
</evidence>
<dbReference type="EMBL" id="CAXAMN010005279">
    <property type="protein sequence ID" value="CAK9013133.1"/>
    <property type="molecule type" value="Genomic_DNA"/>
</dbReference>
<organism evidence="1 2">
    <name type="scientific">Durusdinium trenchii</name>
    <dbReference type="NCBI Taxonomy" id="1381693"/>
    <lineage>
        <taxon>Eukaryota</taxon>
        <taxon>Sar</taxon>
        <taxon>Alveolata</taxon>
        <taxon>Dinophyceae</taxon>
        <taxon>Suessiales</taxon>
        <taxon>Symbiodiniaceae</taxon>
        <taxon>Durusdinium</taxon>
    </lineage>
</organism>
<evidence type="ECO:0000313" key="1">
    <source>
        <dbReference type="EMBL" id="CAK9013133.1"/>
    </source>
</evidence>
<protein>
    <submittedName>
        <fullName evidence="1">Uncharacterized protein</fullName>
    </submittedName>
</protein>
<gene>
    <name evidence="1" type="ORF">CCMP2556_LOCUS11144</name>
</gene>
<name>A0ABP0JFL1_9DINO</name>
<sequence length="207" mass="23619">MAQTMAQTQVPIKSKELHPRPMQLRFKAIQVMVALRKECNPSSRQLKCKVTQVMVTLQECNLLLRSKALLIMVPLKEFNVLLKAQAIQCMVEANRMTQAQDGQGQGGMEVKTEPSYWEAGHESAGGYDSAGTWWEKDAEVEGLWWYYRPGKSWGRWMDKTDGNSMPGGWANKMAVLLQMYQASEFTELKRTLARLSEHHAMQQPVQK</sequence>
<feature type="non-terminal residue" evidence="1">
    <location>
        <position position="207"/>
    </location>
</feature>
<reference evidence="1 2" key="1">
    <citation type="submission" date="2024-02" db="EMBL/GenBank/DDBJ databases">
        <authorList>
            <person name="Chen Y."/>
            <person name="Shah S."/>
            <person name="Dougan E. K."/>
            <person name="Thang M."/>
            <person name="Chan C."/>
        </authorList>
    </citation>
    <scope>NUCLEOTIDE SEQUENCE [LARGE SCALE GENOMIC DNA]</scope>
</reference>
<dbReference type="Proteomes" id="UP001642484">
    <property type="component" value="Unassembled WGS sequence"/>
</dbReference>
<comment type="caution">
    <text evidence="1">The sequence shown here is derived from an EMBL/GenBank/DDBJ whole genome shotgun (WGS) entry which is preliminary data.</text>
</comment>
<proteinExistence type="predicted"/>
<accession>A0ABP0JFL1</accession>